<dbReference type="KEGG" id="sace:GIY23_12505"/>
<feature type="domain" description="DUF305" evidence="2">
    <location>
        <begin position="51"/>
        <end position="214"/>
    </location>
</feature>
<reference evidence="4" key="1">
    <citation type="submission" date="2019-11" db="EMBL/GenBank/DDBJ databases">
        <title>The complete genome sequence of Saccharopolyspora sp. E2A.</title>
        <authorList>
            <person name="Zhang G."/>
        </authorList>
    </citation>
    <scope>NUCLEOTIDE SEQUENCE [LARGE SCALE GENOMIC DNA]</scope>
    <source>
        <strain evidence="4">E2A</strain>
    </source>
</reference>
<sequence length="226" mass="24420">MAEGDLGTRQRWLTITLAICVLLASALLGAAGALLLVGAERSGETSPNSADVGFAQDMARHHEQGVAMASLARERSRDVDIRQLGFDIERGQTEQMGRMRGWLGLWSQPTAPGGGHMSWMTSAGGHPRHSESHADTDRPIMPGMATPSELERLRSMAGPEFDTFFLQLMIRHHQGGAPMMREAVARAAVGETRNLAARMLEAQTAEVDVMTRMLTERGGAPLPPPT</sequence>
<dbReference type="InterPro" id="IPR012347">
    <property type="entry name" value="Ferritin-like"/>
</dbReference>
<accession>A0A5Q3QC36</accession>
<dbReference type="InterPro" id="IPR005183">
    <property type="entry name" value="DUF305_CopM-like"/>
</dbReference>
<dbReference type="PANTHER" id="PTHR36933">
    <property type="entry name" value="SLL0788 PROTEIN"/>
    <property type="match status" value="1"/>
</dbReference>
<feature type="transmembrane region" description="Helical" evidence="1">
    <location>
        <begin position="12"/>
        <end position="37"/>
    </location>
</feature>
<dbReference type="Gene3D" id="1.20.1260.10">
    <property type="match status" value="1"/>
</dbReference>
<dbReference type="PANTHER" id="PTHR36933:SF1">
    <property type="entry name" value="SLL0788 PROTEIN"/>
    <property type="match status" value="1"/>
</dbReference>
<evidence type="ECO:0000313" key="3">
    <source>
        <dbReference type="EMBL" id="QGK72241.1"/>
    </source>
</evidence>
<dbReference type="Pfam" id="PF03713">
    <property type="entry name" value="DUF305"/>
    <property type="match status" value="1"/>
</dbReference>
<keyword evidence="1" id="KW-0472">Membrane</keyword>
<dbReference type="EMBL" id="CP045929">
    <property type="protein sequence ID" value="QGK72241.1"/>
    <property type="molecule type" value="Genomic_DNA"/>
</dbReference>
<gene>
    <name evidence="3" type="ORF">GIY23_12505</name>
</gene>
<keyword evidence="1" id="KW-1133">Transmembrane helix</keyword>
<evidence type="ECO:0000259" key="2">
    <source>
        <dbReference type="Pfam" id="PF03713"/>
    </source>
</evidence>
<keyword evidence="1" id="KW-0812">Transmembrane</keyword>
<organism evidence="3 4">
    <name type="scientific">Allosaccharopolyspora coralli</name>
    <dbReference type="NCBI Taxonomy" id="2665642"/>
    <lineage>
        <taxon>Bacteria</taxon>
        <taxon>Bacillati</taxon>
        <taxon>Actinomycetota</taxon>
        <taxon>Actinomycetes</taxon>
        <taxon>Pseudonocardiales</taxon>
        <taxon>Pseudonocardiaceae</taxon>
        <taxon>Allosaccharopolyspora</taxon>
    </lineage>
</organism>
<keyword evidence="4" id="KW-1185">Reference proteome</keyword>
<protein>
    <submittedName>
        <fullName evidence="3">DUF305 domain-containing protein</fullName>
    </submittedName>
</protein>
<dbReference type="AlphaFoldDB" id="A0A5Q3QC36"/>
<evidence type="ECO:0000313" key="4">
    <source>
        <dbReference type="Proteomes" id="UP000371041"/>
    </source>
</evidence>
<proteinExistence type="predicted"/>
<evidence type="ECO:0000256" key="1">
    <source>
        <dbReference type="SAM" id="Phobius"/>
    </source>
</evidence>
<dbReference type="Proteomes" id="UP000371041">
    <property type="component" value="Chromosome"/>
</dbReference>
<name>A0A5Q3QC36_9PSEU</name>